<gene>
    <name evidence="3" type="ORF">L861_05715</name>
</gene>
<evidence type="ECO:0000313" key="3">
    <source>
        <dbReference type="EMBL" id="EPC00898.1"/>
    </source>
</evidence>
<dbReference type="Proteomes" id="UP000014463">
    <property type="component" value="Unassembled WGS sequence"/>
</dbReference>
<evidence type="ECO:0000256" key="2">
    <source>
        <dbReference type="SAM" id="Phobius"/>
    </source>
</evidence>
<keyword evidence="2" id="KW-0812">Transmembrane</keyword>
<dbReference type="EMBL" id="ASTJ01000038">
    <property type="protein sequence ID" value="EPC00898.1"/>
    <property type="molecule type" value="Genomic_DNA"/>
</dbReference>
<reference evidence="3 4" key="1">
    <citation type="journal article" date="2013" name="Genome Announc.">
        <title>Draft genome sequence of the moderately halophilic gammaproteobacterium Halomonas anticariensis FP35.</title>
        <authorList>
            <person name="Tahrioui A."/>
            <person name="Quesada E."/>
            <person name="Llamas I."/>
        </authorList>
    </citation>
    <scope>NUCLEOTIDE SEQUENCE [LARGE SCALE GENOMIC DNA]</scope>
    <source>
        <strain evidence="4">DSM 16096 / CECT 5854 / LMG 22089 / FP35</strain>
    </source>
</reference>
<dbReference type="AlphaFoldDB" id="S2KKG0"/>
<dbReference type="PATRIC" id="fig|1121939.11.peg.3672"/>
<keyword evidence="4" id="KW-1185">Reference proteome</keyword>
<feature type="transmembrane region" description="Helical" evidence="2">
    <location>
        <begin position="55"/>
        <end position="77"/>
    </location>
</feature>
<protein>
    <submittedName>
        <fullName evidence="3">Uncharacterized protein</fullName>
    </submittedName>
</protein>
<feature type="region of interest" description="Disordered" evidence="1">
    <location>
        <begin position="131"/>
        <end position="165"/>
    </location>
</feature>
<comment type="caution">
    <text evidence="3">The sequence shown here is derived from an EMBL/GenBank/DDBJ whole genome shotgun (WGS) entry which is preliminary data.</text>
</comment>
<organism evidence="3 4">
    <name type="scientific">Litchfieldella anticariensis (strain DSM 16096 / CECT 5854 / CIP 108499 / LMG 22089 / FP35)</name>
    <name type="common">Halomonas anticariensis</name>
    <dbReference type="NCBI Taxonomy" id="1121939"/>
    <lineage>
        <taxon>Bacteria</taxon>
        <taxon>Pseudomonadati</taxon>
        <taxon>Pseudomonadota</taxon>
        <taxon>Gammaproteobacteria</taxon>
        <taxon>Oceanospirillales</taxon>
        <taxon>Halomonadaceae</taxon>
        <taxon>Litchfieldella</taxon>
    </lineage>
</organism>
<keyword evidence="2" id="KW-0472">Membrane</keyword>
<evidence type="ECO:0000313" key="4">
    <source>
        <dbReference type="Proteomes" id="UP000014463"/>
    </source>
</evidence>
<keyword evidence="2" id="KW-1133">Transmembrane helix</keyword>
<proteinExistence type="predicted"/>
<dbReference type="OrthoDB" id="6168300at2"/>
<evidence type="ECO:0000256" key="1">
    <source>
        <dbReference type="SAM" id="MobiDB-lite"/>
    </source>
</evidence>
<name>S2KKG0_LITA3</name>
<accession>S2KKG0</accession>
<feature type="transmembrane region" description="Helical" evidence="2">
    <location>
        <begin position="16"/>
        <end position="35"/>
    </location>
</feature>
<sequence>MRQFLFPRRPLSRRTLIFSHLVIQLGLLMTGVAWLAPRTPWLAETAWSQAWPELILGISILLLAMVGARLLAELWLLPHFLVNQRAGFAPGEVITRSFDRRPAVHDTNDSWTGAARRHDVEDTVLGAARVTQPAASARRQRQSEPTLDMAANATPEPTPRHEPRL</sequence>
<dbReference type="RefSeq" id="WP_016418189.1">
    <property type="nucleotide sequence ID" value="NZ_AUAB01000031.1"/>
</dbReference>